<name>A0A160LKB2_BACTI</name>
<reference evidence="1" key="1">
    <citation type="journal article" date="2017" name="Res. Microbiol.">
        <title>Comparative genomics of extrachromosomal elements in Bacillus thuringiensis subsp. israelensis.</title>
        <authorList>
            <person name="Bolotin A."/>
            <person name="Gillis A."/>
            <person name="Sanchis V."/>
            <person name="Nielsen-LeRoux C."/>
            <person name="Mahillon J."/>
            <person name="Lereclus D."/>
            <person name="Sorokin A."/>
        </authorList>
    </citation>
    <scope>NUCLEOTIDE SEQUENCE</scope>
    <source>
        <strain evidence="1">AM65-52</strain>
        <plasmid evidence="1">pAM65-52-4-128K</plasmid>
    </source>
</reference>
<gene>
    <name evidence="1" type="ORF">ATN07_33730</name>
</gene>
<accession>A0A160LKB2</accession>
<dbReference type="EMBL" id="CP013279">
    <property type="protein sequence ID" value="AND28680.1"/>
    <property type="molecule type" value="Genomic_DNA"/>
</dbReference>
<protein>
    <submittedName>
        <fullName evidence="1">Transposase</fullName>
    </submittedName>
</protein>
<evidence type="ECO:0000313" key="1">
    <source>
        <dbReference type="EMBL" id="AND28680.1"/>
    </source>
</evidence>
<dbReference type="AlphaFoldDB" id="A0A160LKB2"/>
<proteinExistence type="predicted"/>
<organism evidence="1">
    <name type="scientific">Bacillus thuringiensis subsp. israelensis</name>
    <dbReference type="NCBI Taxonomy" id="1430"/>
    <lineage>
        <taxon>Bacteria</taxon>
        <taxon>Bacillati</taxon>
        <taxon>Bacillota</taxon>
        <taxon>Bacilli</taxon>
        <taxon>Bacillales</taxon>
        <taxon>Bacillaceae</taxon>
        <taxon>Bacillus</taxon>
        <taxon>Bacillus cereus group</taxon>
    </lineage>
</organism>
<keyword evidence="1" id="KW-0614">Plasmid</keyword>
<geneLocation type="plasmid" evidence="1">
    <name>pAM65-52-4-128K</name>
</geneLocation>
<sequence length="39" mass="4536">MLFMNMHQKQELSLFAEELYRYMSPATLNQLAIEAGGMK</sequence>